<evidence type="ECO:0000313" key="8">
    <source>
        <dbReference type="EMBL" id="WOK93721.1"/>
    </source>
</evidence>
<evidence type="ECO:0000256" key="1">
    <source>
        <dbReference type="ARBA" id="ARBA00010688"/>
    </source>
</evidence>
<organism evidence="8 9">
    <name type="scientific">Canna indica</name>
    <name type="common">Indian-shot</name>
    <dbReference type="NCBI Taxonomy" id="4628"/>
    <lineage>
        <taxon>Eukaryota</taxon>
        <taxon>Viridiplantae</taxon>
        <taxon>Streptophyta</taxon>
        <taxon>Embryophyta</taxon>
        <taxon>Tracheophyta</taxon>
        <taxon>Spermatophyta</taxon>
        <taxon>Magnoliopsida</taxon>
        <taxon>Liliopsida</taxon>
        <taxon>Zingiberales</taxon>
        <taxon>Cannaceae</taxon>
        <taxon>Canna</taxon>
    </lineage>
</organism>
<name>A0AAQ3JQ33_9LILI</name>
<gene>
    <name evidence="8" type="ORF">Cni_G02421</name>
</gene>
<reference evidence="8 9" key="1">
    <citation type="submission" date="2023-10" db="EMBL/GenBank/DDBJ databases">
        <title>Chromosome-scale genome assembly provides insights into flower coloration mechanisms of Canna indica.</title>
        <authorList>
            <person name="Li C."/>
        </authorList>
    </citation>
    <scope>NUCLEOTIDE SEQUENCE [LARGE SCALE GENOMIC DNA]</scope>
    <source>
        <tissue evidence="8">Flower</tissue>
    </source>
</reference>
<dbReference type="Pfam" id="PF00294">
    <property type="entry name" value="PfkB"/>
    <property type="match status" value="1"/>
</dbReference>
<dbReference type="GO" id="GO:0008865">
    <property type="term" value="F:fructokinase activity"/>
    <property type="evidence" value="ECO:0007669"/>
    <property type="project" value="TreeGrafter"/>
</dbReference>
<dbReference type="InterPro" id="IPR029056">
    <property type="entry name" value="Ribokinase-like"/>
</dbReference>
<protein>
    <recommendedName>
        <fullName evidence="7">Carbohydrate kinase PfkB domain-containing protein</fullName>
    </recommendedName>
</protein>
<keyword evidence="5" id="KW-0067">ATP-binding</keyword>
<proteinExistence type="inferred from homology"/>
<dbReference type="GO" id="GO:0005524">
    <property type="term" value="F:ATP binding"/>
    <property type="evidence" value="ECO:0007669"/>
    <property type="project" value="UniProtKB-KW"/>
</dbReference>
<evidence type="ECO:0000256" key="3">
    <source>
        <dbReference type="ARBA" id="ARBA00022741"/>
    </source>
</evidence>
<keyword evidence="4" id="KW-0418">Kinase</keyword>
<dbReference type="EMBL" id="CP136890">
    <property type="protein sequence ID" value="WOK93721.1"/>
    <property type="molecule type" value="Genomic_DNA"/>
</dbReference>
<evidence type="ECO:0000256" key="5">
    <source>
        <dbReference type="ARBA" id="ARBA00022840"/>
    </source>
</evidence>
<dbReference type="GO" id="GO:0006000">
    <property type="term" value="P:fructose metabolic process"/>
    <property type="evidence" value="ECO:0007669"/>
    <property type="project" value="TreeGrafter"/>
</dbReference>
<evidence type="ECO:0000256" key="4">
    <source>
        <dbReference type="ARBA" id="ARBA00022777"/>
    </source>
</evidence>
<evidence type="ECO:0000313" key="9">
    <source>
        <dbReference type="Proteomes" id="UP001327560"/>
    </source>
</evidence>
<keyword evidence="2" id="KW-0808">Transferase</keyword>
<dbReference type="InterPro" id="IPR050306">
    <property type="entry name" value="PfkB_Carbo_kinase"/>
</dbReference>
<evidence type="ECO:0000256" key="2">
    <source>
        <dbReference type="ARBA" id="ARBA00022679"/>
    </source>
</evidence>
<keyword evidence="6" id="KW-0119">Carbohydrate metabolism</keyword>
<dbReference type="GO" id="GO:0005829">
    <property type="term" value="C:cytosol"/>
    <property type="evidence" value="ECO:0007669"/>
    <property type="project" value="TreeGrafter"/>
</dbReference>
<dbReference type="SUPFAM" id="SSF53613">
    <property type="entry name" value="Ribokinase-like"/>
    <property type="match status" value="1"/>
</dbReference>
<dbReference type="InterPro" id="IPR011611">
    <property type="entry name" value="PfkB_dom"/>
</dbReference>
<accession>A0AAQ3JQ33</accession>
<comment type="similarity">
    <text evidence="1">Belongs to the carbohydrate kinase PfkB family.</text>
</comment>
<evidence type="ECO:0000256" key="6">
    <source>
        <dbReference type="ARBA" id="ARBA00023277"/>
    </source>
</evidence>
<dbReference type="Gene3D" id="3.40.1190.20">
    <property type="match status" value="1"/>
</dbReference>
<evidence type="ECO:0000259" key="7">
    <source>
        <dbReference type="Pfam" id="PF00294"/>
    </source>
</evidence>
<keyword evidence="9" id="KW-1185">Reference proteome</keyword>
<keyword evidence="3" id="KW-0547">Nucleotide-binding</keyword>
<sequence length="120" mass="13410">MAWMTSTSCSTALRVSRWPSSPCTSTRSKSSCSTATPLHVFHYGSISLITEPYRSAHLKALEVVNEARSLLSYDPNLRLPLGLSEEEARKQILSIWDQANIIKVSDVELEFLTGHDSSRR</sequence>
<feature type="domain" description="Carbohydrate kinase PfkB" evidence="7">
    <location>
        <begin position="17"/>
        <end position="116"/>
    </location>
</feature>
<dbReference type="AlphaFoldDB" id="A0AAQ3JQ33"/>
<dbReference type="PANTHER" id="PTHR43085:SF24">
    <property type="entry name" value="FRUCTOKINASE-4-RELATED"/>
    <property type="match status" value="1"/>
</dbReference>
<dbReference type="Proteomes" id="UP001327560">
    <property type="component" value="Chromosome 1"/>
</dbReference>
<dbReference type="PANTHER" id="PTHR43085">
    <property type="entry name" value="HEXOKINASE FAMILY MEMBER"/>
    <property type="match status" value="1"/>
</dbReference>